<dbReference type="AlphaFoldDB" id="M3HY71"/>
<feature type="non-terminal residue" evidence="1">
    <location>
        <position position="38"/>
    </location>
</feature>
<dbReference type="EMBL" id="AFME02000408">
    <property type="protein sequence ID" value="EMG08181.1"/>
    <property type="molecule type" value="Genomic_DNA"/>
</dbReference>
<comment type="caution">
    <text evidence="1">The sequence shown here is derived from an EMBL/GenBank/DDBJ whole genome shotgun (WGS) entry which is preliminary data.</text>
</comment>
<gene>
    <name evidence="1" type="ORF">LEP1GSC151_2461</name>
</gene>
<organism evidence="1 2">
    <name type="scientific">Leptospira interrogans serovar Grippotyphosa str. LT2186</name>
    <dbReference type="NCBI Taxonomy" id="1001599"/>
    <lineage>
        <taxon>Bacteria</taxon>
        <taxon>Pseudomonadati</taxon>
        <taxon>Spirochaetota</taxon>
        <taxon>Spirochaetia</taxon>
        <taxon>Leptospirales</taxon>
        <taxon>Leptospiraceae</taxon>
        <taxon>Leptospira</taxon>
    </lineage>
</organism>
<dbReference type="Proteomes" id="UP000011776">
    <property type="component" value="Unassembled WGS sequence"/>
</dbReference>
<sequence length="38" mass="4459">MSDYFSLQTRFGIKLIVLNFIEISKIDFTKNFLKEGDS</sequence>
<evidence type="ECO:0000313" key="2">
    <source>
        <dbReference type="Proteomes" id="UP000011776"/>
    </source>
</evidence>
<accession>M3HY71</accession>
<evidence type="ECO:0000313" key="1">
    <source>
        <dbReference type="EMBL" id="EMG08181.1"/>
    </source>
</evidence>
<name>M3HY71_LEPIR</name>
<proteinExistence type="predicted"/>
<protein>
    <submittedName>
        <fullName evidence="1">Uncharacterized protein</fullName>
    </submittedName>
</protein>
<reference evidence="1 2" key="1">
    <citation type="submission" date="2013-02" db="EMBL/GenBank/DDBJ databases">
        <authorList>
            <person name="Harkins D.M."/>
            <person name="Durkin A.S."/>
            <person name="Brinkac L.M."/>
            <person name="Haft D.H."/>
            <person name="Selengut J.D."/>
            <person name="Sanka R."/>
            <person name="DePew J."/>
            <person name="Purushe J."/>
            <person name="Tulsiani S.M."/>
            <person name="Graham G.C."/>
            <person name="Burns M.-A."/>
            <person name="Dohnt M.F."/>
            <person name="Smythe L.D."/>
            <person name="McKay D.B."/>
            <person name="Craig S.B."/>
            <person name="Vinetz J.M."/>
            <person name="Sutton G.G."/>
            <person name="Nierman W.C."/>
            <person name="Fouts D.E."/>
        </authorList>
    </citation>
    <scope>NUCLEOTIDE SEQUENCE [LARGE SCALE GENOMIC DNA]</scope>
    <source>
        <strain evidence="1 2">LT2186</strain>
    </source>
</reference>